<comment type="caution">
    <text evidence="2">The sequence shown here is derived from an EMBL/GenBank/DDBJ whole genome shotgun (WGS) entry which is preliminary data.</text>
</comment>
<dbReference type="InterPro" id="IPR052928">
    <property type="entry name" value="Desiccation-related_membrane"/>
</dbReference>
<dbReference type="PANTHER" id="PTHR35792">
    <property type="entry name" value="GENERAL STRESS PROTEIN"/>
    <property type="match status" value="1"/>
</dbReference>
<protein>
    <submittedName>
        <fullName evidence="2">Gas vesicle protein</fullName>
    </submittedName>
</protein>
<dbReference type="EMBL" id="JAFBDR010000009">
    <property type="protein sequence ID" value="MBM7571454.1"/>
    <property type="molecule type" value="Genomic_DNA"/>
</dbReference>
<proteinExistence type="predicted"/>
<gene>
    <name evidence="2" type="ORF">JOC48_001950</name>
</gene>
<dbReference type="InterPro" id="IPR024623">
    <property type="entry name" value="YtxH"/>
</dbReference>
<sequence>MVSGKSLLLGFITGGLVSATATLLSTPTSGKKLRNQARYRSEEIVHSFEKIKNDGLQITDQLAKTSKEGVSLLKDLSAEMKASIESWKNTIAPHQKNIQTYLTQIEQSLKELEEKTKQQNAEAENN</sequence>
<keyword evidence="3" id="KW-1185">Reference proteome</keyword>
<evidence type="ECO:0000313" key="3">
    <source>
        <dbReference type="Proteomes" id="UP001296943"/>
    </source>
</evidence>
<dbReference type="Proteomes" id="UP001296943">
    <property type="component" value="Unassembled WGS sequence"/>
</dbReference>
<keyword evidence="1" id="KW-0175">Coiled coil</keyword>
<reference evidence="2 3" key="1">
    <citation type="submission" date="2021-01" db="EMBL/GenBank/DDBJ databases">
        <title>Genomic Encyclopedia of Type Strains, Phase IV (KMG-IV): sequencing the most valuable type-strain genomes for metagenomic binning, comparative biology and taxonomic classification.</title>
        <authorList>
            <person name="Goeker M."/>
        </authorList>
    </citation>
    <scope>NUCLEOTIDE SEQUENCE [LARGE SCALE GENOMIC DNA]</scope>
    <source>
        <strain evidence="2 3">DSM 23711</strain>
    </source>
</reference>
<accession>A0ABS2N012</accession>
<dbReference type="PANTHER" id="PTHR35792:SF3">
    <property type="entry name" value="IG HYPOTHETICAL 17707"/>
    <property type="match status" value="1"/>
</dbReference>
<feature type="coiled-coil region" evidence="1">
    <location>
        <begin position="95"/>
        <end position="126"/>
    </location>
</feature>
<evidence type="ECO:0000313" key="2">
    <source>
        <dbReference type="EMBL" id="MBM7571454.1"/>
    </source>
</evidence>
<evidence type="ECO:0000256" key="1">
    <source>
        <dbReference type="SAM" id="Coils"/>
    </source>
</evidence>
<name>A0ABS2N012_9BACI</name>
<organism evidence="2 3">
    <name type="scientific">Aquibacillus albus</name>
    <dbReference type="NCBI Taxonomy" id="1168171"/>
    <lineage>
        <taxon>Bacteria</taxon>
        <taxon>Bacillati</taxon>
        <taxon>Bacillota</taxon>
        <taxon>Bacilli</taxon>
        <taxon>Bacillales</taxon>
        <taxon>Bacillaceae</taxon>
        <taxon>Aquibacillus</taxon>
    </lineage>
</organism>
<dbReference type="RefSeq" id="WP_204499077.1">
    <property type="nucleotide sequence ID" value="NZ_JAFBDR010000009.1"/>
</dbReference>
<dbReference type="Pfam" id="PF12732">
    <property type="entry name" value="YtxH"/>
    <property type="match status" value="1"/>
</dbReference>